<dbReference type="AlphaFoldDB" id="A0A7J6NSK0"/>
<feature type="compositionally biased region" description="Polar residues" evidence="1">
    <location>
        <begin position="97"/>
        <end position="116"/>
    </location>
</feature>
<dbReference type="Proteomes" id="UP000541610">
    <property type="component" value="Unassembled WGS sequence"/>
</dbReference>
<dbReference type="InterPro" id="IPR043502">
    <property type="entry name" value="DNA/RNA_pol_sf"/>
</dbReference>
<accession>A0A7J6NSK0</accession>
<protein>
    <submittedName>
        <fullName evidence="2">Uncharacterized protein</fullName>
    </submittedName>
</protein>
<evidence type="ECO:0000256" key="1">
    <source>
        <dbReference type="SAM" id="MobiDB-lite"/>
    </source>
</evidence>
<proteinExistence type="predicted"/>
<gene>
    <name evidence="2" type="ORF">FOZ60_004820</name>
</gene>
<sequence length="1147" mass="124361">MANFLPSRELRRSPRFTPSTSAEHQVLPGQPQSAVPANNPVNNVTLLSIRGVNDPAMLATGVIDGTMALPTGAAAQTAQLLPGDTGTVQVDAANHADSASQDPSDQVAASRSRTTPEPQPVNELSLLDLPMTTPPKTHSGDDSVCPSISPKLPTVPLATVSDNIKSVGTSLCSHGGNLPQQTPEYSAVSGGTNDLGANGGTRKNPYGLITSPQVELNGPGLDQESYNHTKAPAVNTITFADNGGLPSVHAIAADPRGRSSQQQAAHGQAAYVPGYLAIPNSDGGTPQLSHRPQPYGAPLTMIASDANPADLSGTARAASAGDGDGDLSYSPPRHVDVNDSSLDEDGNLPPSHLAALAHGPGCELSAVTPADAIQIEPTRSGRYAVDFQSEKLELLGGSGWGPTVARARRSTNRKTPTELRLIRDAFLKLTSSGYVSTMTLRSLSRPPSPQAISHLYRNNSLIKDTHLSQGDWLRRHHPVFSPSQFVIKTSSQSTPCRIVYDCREVNKALVKPNSTRWDLLHYLTFVCTQPVVADLAKAFNQVLLTSRSSGLCCTILKCPDTGHYILVVWCAMPFGASPSPGGLELSTACIALESRDLHTRLVPSFATTDLDGFAPRTLPDIYKAPDFDYARPVLVAAFSDSPDILGALSSTIPRDLGWRDYVDDWSWGLHHVRQLLWSKSISTGVAEFRGFTYADGKENESWQEDVDAPLLGYRLRDDRLCTTIDVPDLCCGATKRDLSKCLASHYDPLGRHIELSMYARAIWRKVVIAANAPGVTVDESWHRSVPTELINEANAWLQMARTAAPTPRYIPVHSGPFCDTPCRIIISCDASGVAWATDTRTRLSGLPLSPRLRARGGMFPVARRASTSVNTMEATIPRKELHALVQGAAEALYLCTTLSLDIHHNVEIYILSDNLINIQRLSWLSSRSREEAALHIGKKGKHRFSEGDLTRLIRIRDYLLRCVVPVTVLHVPSALNLADSASRCIPTSPTKSQLRLLELLLDRPSDKPRYVPPTATESFDNDPSAASSSWYQDETVDLFETADSALLSVATTQVQARPGPMPPPFRQDDRLPVMTREEEAGIDVELQKLVEQDAFYGAIAAFLRDGTVRPPFSVERIRRASSCFLLGEHIHNWSQRPPRANWGRVLI</sequence>
<reference evidence="2 3" key="1">
    <citation type="submission" date="2020-04" db="EMBL/GenBank/DDBJ databases">
        <title>Perkinsus olseni comparative genomics.</title>
        <authorList>
            <person name="Bogema D.R."/>
        </authorList>
    </citation>
    <scope>NUCLEOTIDE SEQUENCE [LARGE SCALE GENOMIC DNA]</scope>
    <source>
        <strain evidence="2">00978-12</strain>
    </source>
</reference>
<feature type="compositionally biased region" description="Low complexity" evidence="1">
    <location>
        <begin position="312"/>
        <end position="330"/>
    </location>
</feature>
<feature type="region of interest" description="Disordered" evidence="1">
    <location>
        <begin position="1"/>
        <end position="39"/>
    </location>
</feature>
<organism evidence="2 3">
    <name type="scientific">Perkinsus olseni</name>
    <name type="common">Perkinsus atlanticus</name>
    <dbReference type="NCBI Taxonomy" id="32597"/>
    <lineage>
        <taxon>Eukaryota</taxon>
        <taxon>Sar</taxon>
        <taxon>Alveolata</taxon>
        <taxon>Perkinsozoa</taxon>
        <taxon>Perkinsea</taxon>
        <taxon>Perkinsida</taxon>
        <taxon>Perkinsidae</taxon>
        <taxon>Perkinsus</taxon>
    </lineage>
</organism>
<feature type="region of interest" description="Disordered" evidence="1">
    <location>
        <begin position="1007"/>
        <end position="1028"/>
    </location>
</feature>
<comment type="caution">
    <text evidence="2">The sequence shown here is derived from an EMBL/GenBank/DDBJ whole genome shotgun (WGS) entry which is preliminary data.</text>
</comment>
<feature type="region of interest" description="Disordered" evidence="1">
    <location>
        <begin position="95"/>
        <end position="149"/>
    </location>
</feature>
<evidence type="ECO:0000313" key="2">
    <source>
        <dbReference type="EMBL" id="KAF4686758.1"/>
    </source>
</evidence>
<dbReference type="InterPro" id="IPR008042">
    <property type="entry name" value="Retrotrans_Pao"/>
</dbReference>
<dbReference type="Pfam" id="PF05380">
    <property type="entry name" value="Peptidase_A17"/>
    <property type="match status" value="1"/>
</dbReference>
<evidence type="ECO:0000313" key="3">
    <source>
        <dbReference type="Proteomes" id="UP000541610"/>
    </source>
</evidence>
<dbReference type="EMBL" id="JABANP010000209">
    <property type="protein sequence ID" value="KAF4686758.1"/>
    <property type="molecule type" value="Genomic_DNA"/>
</dbReference>
<dbReference type="SUPFAM" id="SSF56672">
    <property type="entry name" value="DNA/RNA polymerases"/>
    <property type="match status" value="1"/>
</dbReference>
<name>A0A7J6NSK0_PEROL</name>
<feature type="region of interest" description="Disordered" evidence="1">
    <location>
        <begin position="306"/>
        <end position="347"/>
    </location>
</feature>